<gene>
    <name evidence="4" type="ORF">LOAG_16769</name>
</gene>
<feature type="coiled-coil region" evidence="1">
    <location>
        <begin position="953"/>
        <end position="987"/>
    </location>
</feature>
<dbReference type="SUPFAM" id="SSF50729">
    <property type="entry name" value="PH domain-like"/>
    <property type="match status" value="2"/>
</dbReference>
<dbReference type="Gene3D" id="2.30.29.30">
    <property type="entry name" value="Pleckstrin-homology domain (PH domain)/Phosphotyrosine-binding domain (PTB)"/>
    <property type="match status" value="2"/>
</dbReference>
<feature type="compositionally biased region" description="Polar residues" evidence="2">
    <location>
        <begin position="513"/>
        <end position="522"/>
    </location>
</feature>
<feature type="region of interest" description="Disordered" evidence="2">
    <location>
        <begin position="429"/>
        <end position="555"/>
    </location>
</feature>
<dbReference type="EMBL" id="JH712083">
    <property type="protein sequence ID" value="EJD76236.1"/>
    <property type="molecule type" value="Genomic_DNA"/>
</dbReference>
<dbReference type="InParanoid" id="A0A1S0ULD9"/>
<dbReference type="InterPro" id="IPR001849">
    <property type="entry name" value="PH_domain"/>
</dbReference>
<dbReference type="PANTHER" id="PTHR17271">
    <property type="entry name" value="PLECKSTRIN HOMOLOGY PH DOMAIN-CONTAINING PROTEIN"/>
    <property type="match status" value="1"/>
</dbReference>
<accession>A0A1S0ULD9</accession>
<keyword evidence="1" id="KW-0175">Coiled coil</keyword>
<dbReference type="OMA" id="CALYSAK"/>
<dbReference type="CTD" id="31251475"/>
<feature type="compositionally biased region" description="Pro residues" evidence="2">
    <location>
        <begin position="262"/>
        <end position="275"/>
    </location>
</feature>
<feature type="compositionally biased region" description="Acidic residues" evidence="2">
    <location>
        <begin position="438"/>
        <end position="449"/>
    </location>
</feature>
<evidence type="ECO:0000256" key="1">
    <source>
        <dbReference type="SAM" id="Coils"/>
    </source>
</evidence>
<dbReference type="GO" id="GO:0051015">
    <property type="term" value="F:actin filament binding"/>
    <property type="evidence" value="ECO:0007669"/>
    <property type="project" value="TreeGrafter"/>
</dbReference>
<dbReference type="PANTHER" id="PTHR17271:SF1">
    <property type="entry name" value="PROTEIN OUTSPREAD"/>
    <property type="match status" value="1"/>
</dbReference>
<dbReference type="InterPro" id="IPR039597">
    <property type="entry name" value="M-RIP_PH"/>
</dbReference>
<feature type="compositionally biased region" description="Polar residues" evidence="2">
    <location>
        <begin position="535"/>
        <end position="554"/>
    </location>
</feature>
<dbReference type="SMART" id="SM00233">
    <property type="entry name" value="PH"/>
    <property type="match status" value="2"/>
</dbReference>
<feature type="coiled-coil region" evidence="1">
    <location>
        <begin position="743"/>
        <end position="861"/>
    </location>
</feature>
<evidence type="ECO:0000259" key="3">
    <source>
        <dbReference type="PROSITE" id="PS50003"/>
    </source>
</evidence>
<dbReference type="FunCoup" id="A0A1S0ULD9">
    <property type="interactions" value="292"/>
</dbReference>
<dbReference type="Pfam" id="PF00169">
    <property type="entry name" value="PH"/>
    <property type="match status" value="1"/>
</dbReference>
<proteinExistence type="predicted"/>
<feature type="region of interest" description="Disordered" evidence="2">
    <location>
        <begin position="176"/>
        <end position="281"/>
    </location>
</feature>
<name>A0A1S0ULD9_LOALO</name>
<feature type="compositionally biased region" description="Polar residues" evidence="2">
    <location>
        <begin position="176"/>
        <end position="212"/>
    </location>
</feature>
<dbReference type="RefSeq" id="XP_020307047.1">
    <property type="nucleotide sequence ID" value="XM_020449423.1"/>
</dbReference>
<sequence>MDRKVTAYGFLYVAPPNIDFSQPSHSAKRWQRRCFTLYEDGELSYALDDNPETLPQVKMDMNLCVRVCEADVITGHSHSILVAFRNDTSNSSIAGICRDMEKDATTINQHVPICYMKADTTEEIRWWQSLLQKYAKRSIYRMTATPARMLDDEQERILDETVDKKEMLETCGPTIIQVNDSLSRPASASSTRSNHEVQQLPTSQLDPLSNMVTRVDLGTRPSSIDAHHGTPRAVKYRNKVNKEEPSRKSTNDGITGIATTPPETPPPLPESPCPPLSSRKTPFSTPFSIDTSSAHTLRKGWLMLRGKGASDWTKHWVVLAGLSLKLYKDVWAEDSAEPLLSIDLNECENVYPSASAKNYGIEIKCRRTRYVLSAMTPGIRDSWITALQQNLHNPSPTYAETCPSDAASLPDSDLVSLLPRKKRIAYVAPESHHSNSMMDDESCTEDELNSLDRPSRNQQASLSERSFESSDDDNGVDGDRRRSPQRRRSGCDQSLSPTFRRSPVSRIKDKSTNRQNGTMRNGSSSSLSSVIPPVIQSQRCSSSKSLPREQSASLQEMRLRTLESQVENLRDQLQDTTSRLGETRSENERLRCLFLSSDTQGLSQLRRSLTAAEEDVIRKREEMEALRKQLATPTRETDQQCEIRYKQITEQFTNLLKVQVGALSRFVHSQTGSIEYAELRQCVDQLIRRVAGLDEVTQMDRKIDLIEETLNNVSEAYEQVNTVLLRTQREAQQKEAHPKNPSSEQIADEVQDLENELEELQASHTEEMESMQSKYEYQLKLLRERLQHEEHRRKKAQEELQTVNSLNDHSLSAMKKTHEEVLAEQRRQYEEQITALHEEHAAELQEEKKATRMALDAVQRAHDAELRNINEKVRSIGGNSITSAQTNISAESRTDVQSARQSKILEQMSTELAQLSALYSAKCLENSQLDEKMSLLLADKENQSSLNDVETQNRRLHRELRQKDTIIEELRQTVAFFERRAVNLTGEELSAKYEGRADDVSLLVEESVTPQAAQIHSPTLQQQQQIALSFPSFNNNIAAQPTAVVSSIWRLPSGQGVKFRRNRQVIPKMTSRRSDVRFHSNPAIPVSEMMTTNYPASELRRSMVIPVSERRKFFETIAEYSHPF</sequence>
<dbReference type="CDD" id="cd13275">
    <property type="entry name" value="PH_M-RIP"/>
    <property type="match status" value="1"/>
</dbReference>
<feature type="compositionally biased region" description="Basic and acidic residues" evidence="2">
    <location>
        <begin position="240"/>
        <end position="250"/>
    </location>
</feature>
<dbReference type="InterPro" id="IPR052223">
    <property type="entry name" value="Actin_Cytoskeleton_Reg"/>
</dbReference>
<dbReference type="GeneID" id="31251475"/>
<reference evidence="4" key="1">
    <citation type="submission" date="2012-04" db="EMBL/GenBank/DDBJ databases">
        <title>The Genome Sequence of Loa loa.</title>
        <authorList>
            <consortium name="The Broad Institute Genome Sequencing Platform"/>
            <consortium name="Broad Institute Genome Sequencing Center for Infectious Disease"/>
            <person name="Nutman T.B."/>
            <person name="Fink D.L."/>
            <person name="Russ C."/>
            <person name="Young S."/>
            <person name="Zeng Q."/>
            <person name="Gargeya S."/>
            <person name="Alvarado L."/>
            <person name="Berlin A."/>
            <person name="Chapman S.B."/>
            <person name="Chen Z."/>
            <person name="Freedman E."/>
            <person name="Gellesch M."/>
            <person name="Goldberg J."/>
            <person name="Griggs A."/>
            <person name="Gujja S."/>
            <person name="Heilman E.R."/>
            <person name="Heiman D."/>
            <person name="Howarth C."/>
            <person name="Mehta T."/>
            <person name="Neiman D."/>
            <person name="Pearson M."/>
            <person name="Roberts A."/>
            <person name="Saif S."/>
            <person name="Shea T."/>
            <person name="Shenoy N."/>
            <person name="Sisk P."/>
            <person name="Stolte C."/>
            <person name="Sykes S."/>
            <person name="White J."/>
            <person name="Yandava C."/>
            <person name="Haas B."/>
            <person name="Henn M.R."/>
            <person name="Nusbaum C."/>
            <person name="Birren B."/>
        </authorList>
    </citation>
    <scope>NUCLEOTIDE SEQUENCE [LARGE SCALE GENOMIC DNA]</scope>
</reference>
<evidence type="ECO:0000313" key="4">
    <source>
        <dbReference type="EMBL" id="EJD76236.1"/>
    </source>
</evidence>
<dbReference type="InterPro" id="IPR011993">
    <property type="entry name" value="PH-like_dom_sf"/>
</dbReference>
<organism evidence="4">
    <name type="scientific">Loa loa</name>
    <name type="common">Eye worm</name>
    <name type="synonym">Filaria loa</name>
    <dbReference type="NCBI Taxonomy" id="7209"/>
    <lineage>
        <taxon>Eukaryota</taxon>
        <taxon>Metazoa</taxon>
        <taxon>Ecdysozoa</taxon>
        <taxon>Nematoda</taxon>
        <taxon>Chromadorea</taxon>
        <taxon>Rhabditida</taxon>
        <taxon>Spirurina</taxon>
        <taxon>Spiruromorpha</taxon>
        <taxon>Filarioidea</taxon>
        <taxon>Onchocercidae</taxon>
        <taxon>Loa</taxon>
    </lineage>
</organism>
<dbReference type="KEGG" id="loa:LOAG_16769"/>
<dbReference type="PROSITE" id="PS50003">
    <property type="entry name" value="PH_DOMAIN"/>
    <property type="match status" value="1"/>
</dbReference>
<dbReference type="GO" id="GO:0015629">
    <property type="term" value="C:actin cytoskeleton"/>
    <property type="evidence" value="ECO:0007669"/>
    <property type="project" value="TreeGrafter"/>
</dbReference>
<feature type="domain" description="PH" evidence="3">
    <location>
        <begin position="295"/>
        <end position="392"/>
    </location>
</feature>
<dbReference type="AlphaFoldDB" id="A0A1S0ULD9"/>
<evidence type="ECO:0000256" key="2">
    <source>
        <dbReference type="SAM" id="MobiDB-lite"/>
    </source>
</evidence>
<dbReference type="OrthoDB" id="9942268at2759"/>
<protein>
    <recommendedName>
        <fullName evidence="3">PH domain-containing protein</fullName>
    </recommendedName>
</protein>